<protein>
    <submittedName>
        <fullName evidence="2">Uncharacterized protein</fullName>
    </submittedName>
</protein>
<dbReference type="OrthoDB" id="5182337at2"/>
<evidence type="ECO:0000313" key="3">
    <source>
        <dbReference type="Proteomes" id="UP000199393"/>
    </source>
</evidence>
<gene>
    <name evidence="2" type="ORF">GA0070620_3829</name>
</gene>
<name>A0A1C3N6S4_9ACTN</name>
<keyword evidence="3" id="KW-1185">Reference proteome</keyword>
<feature type="region of interest" description="Disordered" evidence="1">
    <location>
        <begin position="381"/>
        <end position="407"/>
    </location>
</feature>
<accession>A0A1C3N6S4</accession>
<evidence type="ECO:0000313" key="2">
    <source>
        <dbReference type="EMBL" id="SBV28289.1"/>
    </source>
</evidence>
<dbReference type="RefSeq" id="WP_091592771.1">
    <property type="nucleotide sequence ID" value="NZ_JBHRWG010000004.1"/>
</dbReference>
<dbReference type="EMBL" id="LT598496">
    <property type="protein sequence ID" value="SBV28289.1"/>
    <property type="molecule type" value="Genomic_DNA"/>
</dbReference>
<organism evidence="2 3">
    <name type="scientific">Micromonospora krabiensis</name>
    <dbReference type="NCBI Taxonomy" id="307121"/>
    <lineage>
        <taxon>Bacteria</taxon>
        <taxon>Bacillati</taxon>
        <taxon>Actinomycetota</taxon>
        <taxon>Actinomycetes</taxon>
        <taxon>Micromonosporales</taxon>
        <taxon>Micromonosporaceae</taxon>
        <taxon>Micromonospora</taxon>
    </lineage>
</organism>
<sequence length="468" mass="50691">MEDLDEPAATAETLRGIRRELMQHLASLPSVGSIIAMQQALLREHGRTSQTQAGRELLKEHRSKLRAIGDALTWQALPAHAIRTLAKHPGRPAPPPVDADDAAFVMRVVDRLAGAGRVPIIADLTNVLLVGDIVALGPSATVEVVECKNTRIPTRLPSSGRLARQRQRGETLAHYLRESVMPIADEAPRFAAALGIPASASPSQNLVAMDMVLPEPHPEWLDTAYAQYENSSRGVAVVEIGPGDYLILADPRAIETDELGEVIDALPSMHKRCLAVHLEHLTEPLPYCRSILSYPVDWKLRYDLLEANLVMIRLVDLAIFETSGDDGIGLVLREDLSLVGAQDGYSQIFSHRFVHEVLTGPISAAETLSCLHETLRQSDRDLAPLVREGNPSGMSGESDLAGRGSGSDVRYTTAYPAPDGELAFVSSATEVGLGAVPGVTHVEFYPTTGRLIVHGEDGVLLDKEFPER</sequence>
<evidence type="ECO:0000256" key="1">
    <source>
        <dbReference type="SAM" id="MobiDB-lite"/>
    </source>
</evidence>
<proteinExistence type="predicted"/>
<dbReference type="Proteomes" id="UP000199393">
    <property type="component" value="Chromosome I"/>
</dbReference>
<reference evidence="3" key="1">
    <citation type="submission" date="2016-06" db="EMBL/GenBank/DDBJ databases">
        <authorList>
            <person name="Varghese N."/>
        </authorList>
    </citation>
    <scope>NUCLEOTIDE SEQUENCE [LARGE SCALE GENOMIC DNA]</scope>
    <source>
        <strain evidence="3">DSM 45344</strain>
    </source>
</reference>
<dbReference type="AlphaFoldDB" id="A0A1C3N6S4"/>